<dbReference type="HAMAP" id="MF_00984">
    <property type="entry name" value="SSB"/>
    <property type="match status" value="1"/>
</dbReference>
<feature type="region of interest" description="Disordered" evidence="3">
    <location>
        <begin position="121"/>
        <end position="168"/>
    </location>
</feature>
<dbReference type="Gene3D" id="2.40.50.140">
    <property type="entry name" value="Nucleic acid-binding proteins"/>
    <property type="match status" value="1"/>
</dbReference>
<feature type="compositionally biased region" description="Polar residues" evidence="3">
    <location>
        <begin position="121"/>
        <end position="130"/>
    </location>
</feature>
<evidence type="ECO:0000256" key="1">
    <source>
        <dbReference type="ARBA" id="ARBA00023125"/>
    </source>
</evidence>
<dbReference type="NCBIfam" id="TIGR00621">
    <property type="entry name" value="ssb"/>
    <property type="match status" value="1"/>
</dbReference>
<dbReference type="GO" id="GO:0003697">
    <property type="term" value="F:single-stranded DNA binding"/>
    <property type="evidence" value="ECO:0007669"/>
    <property type="project" value="InterPro"/>
</dbReference>
<evidence type="ECO:0000313" key="4">
    <source>
        <dbReference type="EMBL" id="DAE25054.1"/>
    </source>
</evidence>
<evidence type="ECO:0000256" key="3">
    <source>
        <dbReference type="SAM" id="MobiDB-lite"/>
    </source>
</evidence>
<dbReference type="InterPro" id="IPR000424">
    <property type="entry name" value="Primosome_PriB/ssb"/>
</dbReference>
<name>A0A8S5R0R7_9CAUD</name>
<accession>A0A8S5R0R7</accession>
<protein>
    <submittedName>
        <fullName evidence="4">Single strand binding protein</fullName>
    </submittedName>
</protein>
<dbReference type="GO" id="GO:0006260">
    <property type="term" value="P:DNA replication"/>
    <property type="evidence" value="ECO:0007669"/>
    <property type="project" value="InterPro"/>
</dbReference>
<dbReference type="GO" id="GO:0009295">
    <property type="term" value="C:nucleoid"/>
    <property type="evidence" value="ECO:0007669"/>
    <property type="project" value="TreeGrafter"/>
</dbReference>
<evidence type="ECO:0000256" key="2">
    <source>
        <dbReference type="PROSITE-ProRule" id="PRU00252"/>
    </source>
</evidence>
<dbReference type="PROSITE" id="PS50935">
    <property type="entry name" value="SSB"/>
    <property type="match status" value="1"/>
</dbReference>
<dbReference type="Pfam" id="PF00436">
    <property type="entry name" value="SSB"/>
    <property type="match status" value="1"/>
</dbReference>
<dbReference type="PANTHER" id="PTHR10302">
    <property type="entry name" value="SINGLE-STRANDED DNA-BINDING PROTEIN"/>
    <property type="match status" value="1"/>
</dbReference>
<reference evidence="4" key="1">
    <citation type="journal article" date="2021" name="Proc. Natl. Acad. Sci. U.S.A.">
        <title>A Catalog of Tens of Thousands of Viruses from Human Metagenomes Reveals Hidden Associations with Chronic Diseases.</title>
        <authorList>
            <person name="Tisza M.J."/>
            <person name="Buck C.B."/>
        </authorList>
    </citation>
    <scope>NUCLEOTIDE SEQUENCE</scope>
    <source>
        <strain evidence="4">Ct4Am4</strain>
    </source>
</reference>
<organism evidence="4">
    <name type="scientific">Siphoviridae sp. ct4Am4</name>
    <dbReference type="NCBI Taxonomy" id="2826287"/>
    <lineage>
        <taxon>Viruses</taxon>
        <taxon>Duplodnaviria</taxon>
        <taxon>Heunggongvirae</taxon>
        <taxon>Uroviricota</taxon>
        <taxon>Caudoviricetes</taxon>
    </lineage>
</organism>
<dbReference type="PANTHER" id="PTHR10302:SF27">
    <property type="entry name" value="SINGLE-STRANDED DNA-BINDING PROTEIN"/>
    <property type="match status" value="1"/>
</dbReference>
<proteinExistence type="inferred from homology"/>
<dbReference type="EMBL" id="BK015792">
    <property type="protein sequence ID" value="DAE25054.1"/>
    <property type="molecule type" value="Genomic_DNA"/>
</dbReference>
<dbReference type="SUPFAM" id="SSF50249">
    <property type="entry name" value="Nucleic acid-binding proteins"/>
    <property type="match status" value="1"/>
</dbReference>
<dbReference type="InterPro" id="IPR011344">
    <property type="entry name" value="ssDNA-bd"/>
</dbReference>
<dbReference type="CDD" id="cd04496">
    <property type="entry name" value="SSB_OBF"/>
    <property type="match status" value="1"/>
</dbReference>
<dbReference type="InterPro" id="IPR012340">
    <property type="entry name" value="NA-bd_OB-fold"/>
</dbReference>
<keyword evidence="1 2" id="KW-0238">DNA-binding</keyword>
<sequence length="168" mass="18492">MVRSCGMYKKILGGKSMNKVFLIGNLTRDPEMRSTQSGVAVCNFTIAVNHRFRNPQTGQQETDFLNIVAWRQLAELCSKYLAKGRKVAVTGSIQTRTYEAKDGSKRTAWDIVADEVEFLSPQNQQSSTQGAPGAYTTAASKDSGTAYAPQPHNDFGGFTQVDDEELPF</sequence>